<evidence type="ECO:0000256" key="1">
    <source>
        <dbReference type="ARBA" id="ARBA00009861"/>
    </source>
</evidence>
<evidence type="ECO:0000256" key="2">
    <source>
        <dbReference type="ARBA" id="ARBA00022679"/>
    </source>
</evidence>
<dbReference type="PaxDb" id="4565-Traes_3B_D669E2C2E.1"/>
<dbReference type="InterPro" id="IPR050317">
    <property type="entry name" value="Plant_Fungal_Acyltransferase"/>
</dbReference>
<dbReference type="InterPro" id="IPR023213">
    <property type="entry name" value="CAT-like_dom_sf"/>
</dbReference>
<dbReference type="Pfam" id="PF02458">
    <property type="entry name" value="Transferase"/>
    <property type="match status" value="1"/>
</dbReference>
<evidence type="ECO:0000313" key="4">
    <source>
        <dbReference type="EMBL" id="KAF7032183.1"/>
    </source>
</evidence>
<dbReference type="EMBL" id="CM022218">
    <property type="protein sequence ID" value="KAF7032183.1"/>
    <property type="molecule type" value="Genomic_DNA"/>
</dbReference>
<reference evidence="4" key="1">
    <citation type="journal article" date="2017" name="Gigascience">
        <title>The first near-complete assembly of the hexaploid bread wheat genome, Triticum aestivum.</title>
        <authorList>
            <person name="Zimin A.V."/>
            <person name="Puiu D."/>
            <person name="Hall R."/>
            <person name="Kingan S."/>
            <person name="Clavijo B.J."/>
            <person name="Salzberg S.L."/>
        </authorList>
    </citation>
    <scope>NUCLEOTIDE SEQUENCE</scope>
    <source>
        <tissue evidence="4">Leaf</tissue>
    </source>
</reference>
<dbReference type="OMA" id="DAHRIFK"/>
<protein>
    <submittedName>
        <fullName evidence="4">Uncharacterized protein</fullName>
    </submittedName>
</protein>
<dbReference type="eggNOG" id="ENOG502QV4M">
    <property type="taxonomic scope" value="Eukaryota"/>
</dbReference>
<name>A0A3B6FU21_WHEAT</name>
<dbReference type="STRING" id="4565.A0A077S0K8"/>
<dbReference type="PANTHER" id="PTHR31642">
    <property type="entry name" value="TRICHOTHECENE 3-O-ACETYLTRANSFERASE"/>
    <property type="match status" value="1"/>
</dbReference>
<accession>A0A3B6FU21</accession>
<comment type="similarity">
    <text evidence="1">Belongs to the plant acyltransferase family.</text>
</comment>
<dbReference type="Proteomes" id="UP000815260">
    <property type="component" value="Chromosome 3B"/>
</dbReference>
<gene>
    <name evidence="4" type="ORF">CFC21_043392</name>
</gene>
<organism evidence="4">
    <name type="scientific">Triticum aestivum</name>
    <name type="common">Wheat</name>
    <dbReference type="NCBI Taxonomy" id="4565"/>
    <lineage>
        <taxon>Eukaryota</taxon>
        <taxon>Viridiplantae</taxon>
        <taxon>Streptophyta</taxon>
        <taxon>Embryophyta</taxon>
        <taxon>Tracheophyta</taxon>
        <taxon>Spermatophyta</taxon>
        <taxon>Magnoliopsida</taxon>
        <taxon>Liliopsida</taxon>
        <taxon>Poales</taxon>
        <taxon>Poaceae</taxon>
        <taxon>BOP clade</taxon>
        <taxon>Pooideae</taxon>
        <taxon>Triticodae</taxon>
        <taxon>Triticeae</taxon>
        <taxon>Triticinae</taxon>
        <taxon>Triticum</taxon>
    </lineage>
</organism>
<sequence>MANDDPSRVRIVRKSIVKPSVARPGVVLAVSNLDLLYQTMPIAMICAYRTPSDGLGFQDVVAAFEAKLPYLLDHFFLLAGRIVANPHSGLPEVHCDNQGAELVVGEVGVALGSLDYGSLEASLARLGVPVQYDAGVALSVQLVSFACGGFAVAWGTNHVLLDGCTLCMIVDVWSQLARSGTEKIAAAAAPNHDRSIFRPRAAPSYGGLGEVFIPLESERLVNALTAGSSLVVRTYYVEQRDLDMLRVQASASEERGASASRVEAACAYLWKVLAGVVGSSDDRCRMGWWVNGRPCLAKKEAAMRSYVGNVTSFAVAEASVDAIKRRPLPEVASMVRQSIRATATSEHFQELVDWVEERKGKGPGKYVETATVGLGSPVLSVTSMVSFGLDTDFGFGQAAIAMPTWVDSGRLCCGFVTIMASPGTGGHGGGSWIFTMSIWPRLAAALDSDAHRIFKPLTAEYLGLAQYSRL</sequence>
<keyword evidence="2" id="KW-0808">Transferase</keyword>
<dbReference type="PANTHER" id="PTHR31642:SF335">
    <property type="entry name" value="GENOME ASSEMBLY, CHROMOSOME: II"/>
    <property type="match status" value="1"/>
</dbReference>
<comment type="caution">
    <text evidence="4">The sequence shown here is derived from an EMBL/GenBank/DDBJ whole genome shotgun (WGS) entry which is preliminary data.</text>
</comment>
<proteinExistence type="inferred from homology"/>
<evidence type="ECO:0000256" key="3">
    <source>
        <dbReference type="ARBA" id="ARBA00023315"/>
    </source>
</evidence>
<keyword evidence="3" id="KW-0012">Acyltransferase</keyword>
<dbReference type="Gene3D" id="3.30.559.10">
    <property type="entry name" value="Chloramphenicol acetyltransferase-like domain"/>
    <property type="match status" value="2"/>
</dbReference>
<reference evidence="4" key="2">
    <citation type="submission" date="2020-03" db="EMBL/GenBank/DDBJ databases">
        <title>The second near-complete assembly of the hexaploid bread wheat (Triticum aestivum) genome.</title>
        <authorList>
            <person name="Zimin A.V."/>
            <person name="Puiu D."/>
            <person name="Shumante A."/>
            <person name="Alonge M."/>
            <person name="Salzberg S.L."/>
        </authorList>
    </citation>
    <scope>NUCLEOTIDE SEQUENCE</scope>
    <source>
        <tissue evidence="4">Leaf</tissue>
    </source>
</reference>